<keyword evidence="3" id="KW-0347">Helicase</keyword>
<feature type="domain" description="Helicase ATP-binding" evidence="7">
    <location>
        <begin position="129"/>
        <end position="313"/>
    </location>
</feature>
<dbReference type="Proteomes" id="UP000472264">
    <property type="component" value="Chromosome 9"/>
</dbReference>
<dbReference type="CDD" id="cd18793">
    <property type="entry name" value="SF2_C_SNF"/>
    <property type="match status" value="1"/>
</dbReference>
<feature type="region of interest" description="Disordered" evidence="5">
    <location>
        <begin position="700"/>
        <end position="723"/>
    </location>
</feature>
<feature type="compositionally biased region" description="Polar residues" evidence="5">
    <location>
        <begin position="1063"/>
        <end position="1095"/>
    </location>
</feature>
<dbReference type="GO" id="GO:0016787">
    <property type="term" value="F:hydrolase activity"/>
    <property type="evidence" value="ECO:0007669"/>
    <property type="project" value="UniProtKB-KW"/>
</dbReference>
<evidence type="ECO:0000313" key="10">
    <source>
        <dbReference type="Proteomes" id="UP000472264"/>
    </source>
</evidence>
<dbReference type="InterPro" id="IPR014001">
    <property type="entry name" value="Helicase_ATP-bd"/>
</dbReference>
<dbReference type="PROSITE" id="PS51192">
    <property type="entry name" value="HELICASE_ATP_BIND_1"/>
    <property type="match status" value="1"/>
</dbReference>
<dbReference type="SUPFAM" id="SSF52540">
    <property type="entry name" value="P-loop containing nucleoside triphosphate hydrolases"/>
    <property type="match status" value="2"/>
</dbReference>
<keyword evidence="3" id="KW-0067">ATP-binding</keyword>
<feature type="domain" description="Tudor" evidence="6">
    <location>
        <begin position="11"/>
        <end position="75"/>
    </location>
</feature>
<dbReference type="InterPro" id="IPR002999">
    <property type="entry name" value="Tudor"/>
</dbReference>
<feature type="region of interest" description="Disordered" evidence="5">
    <location>
        <begin position="1063"/>
        <end position="1151"/>
    </location>
</feature>
<dbReference type="Ensembl" id="ENSENLT00000053058.1">
    <property type="protein sequence ID" value="ENSENLP00000051802.1"/>
    <property type="gene ID" value="ENSENLG00000021690.1"/>
</dbReference>
<dbReference type="FunFam" id="3.40.50.10810:FF:000019">
    <property type="entry name" value="DNA excision repair protein ERCC-6-like 2 isoform X1"/>
    <property type="match status" value="1"/>
</dbReference>
<proteinExistence type="predicted"/>
<dbReference type="GO" id="GO:0005634">
    <property type="term" value="C:nucleus"/>
    <property type="evidence" value="ECO:0007669"/>
    <property type="project" value="UniProtKB-SubCell"/>
</dbReference>
<evidence type="ECO:0000256" key="1">
    <source>
        <dbReference type="ARBA" id="ARBA00004123"/>
    </source>
</evidence>
<evidence type="ECO:0000259" key="8">
    <source>
        <dbReference type="PROSITE" id="PS51194"/>
    </source>
</evidence>
<reference evidence="9" key="1">
    <citation type="submission" date="2021-04" db="EMBL/GenBank/DDBJ databases">
        <authorList>
            <consortium name="Wellcome Sanger Institute Data Sharing"/>
        </authorList>
    </citation>
    <scope>NUCLEOTIDE SEQUENCE [LARGE SCALE GENOMIC DNA]</scope>
</reference>
<dbReference type="InterPro" id="IPR027417">
    <property type="entry name" value="P-loop_NTPase"/>
</dbReference>
<evidence type="ECO:0000259" key="6">
    <source>
        <dbReference type="PROSITE" id="PS50304"/>
    </source>
</evidence>
<name>A0A665X6W6_ECHNA</name>
<dbReference type="Gene3D" id="3.40.50.300">
    <property type="entry name" value="P-loop containing nucleotide triphosphate hydrolases"/>
    <property type="match status" value="1"/>
</dbReference>
<dbReference type="InterPro" id="IPR000330">
    <property type="entry name" value="SNF2_N"/>
</dbReference>
<dbReference type="CDD" id="cd18005">
    <property type="entry name" value="DEXHc_ERCC6L2"/>
    <property type="match status" value="1"/>
</dbReference>
<feature type="compositionally biased region" description="Basic and acidic residues" evidence="5">
    <location>
        <begin position="866"/>
        <end position="879"/>
    </location>
</feature>
<dbReference type="Pfam" id="PF25806">
    <property type="entry name" value="RHH_ERCC6L2"/>
    <property type="match status" value="1"/>
</dbReference>
<dbReference type="PANTHER" id="PTHR45629:SF7">
    <property type="entry name" value="DNA EXCISION REPAIR PROTEIN ERCC-6-RELATED"/>
    <property type="match status" value="1"/>
</dbReference>
<dbReference type="PROSITE" id="PS50304">
    <property type="entry name" value="TUDOR"/>
    <property type="match status" value="1"/>
</dbReference>
<evidence type="ECO:0008006" key="11">
    <source>
        <dbReference type="Google" id="ProtNLM"/>
    </source>
</evidence>
<dbReference type="PANTHER" id="PTHR45629">
    <property type="entry name" value="SNF2/RAD54 FAMILY MEMBER"/>
    <property type="match status" value="1"/>
</dbReference>
<protein>
    <recommendedName>
        <fullName evidence="11">Excision repair cross-complementation group 6-like 2</fullName>
    </recommendedName>
</protein>
<evidence type="ECO:0000256" key="4">
    <source>
        <dbReference type="ARBA" id="ARBA00023242"/>
    </source>
</evidence>
<dbReference type="GO" id="GO:0004386">
    <property type="term" value="F:helicase activity"/>
    <property type="evidence" value="ECO:0007669"/>
    <property type="project" value="UniProtKB-KW"/>
</dbReference>
<dbReference type="PROSITE" id="PS51194">
    <property type="entry name" value="HELICASE_CTER"/>
    <property type="match status" value="1"/>
</dbReference>
<reference evidence="9" key="2">
    <citation type="submission" date="2025-08" db="UniProtKB">
        <authorList>
            <consortium name="Ensembl"/>
        </authorList>
    </citation>
    <scope>IDENTIFICATION</scope>
</reference>
<evidence type="ECO:0000259" key="7">
    <source>
        <dbReference type="PROSITE" id="PS51192"/>
    </source>
</evidence>
<feature type="compositionally biased region" description="Basic and acidic residues" evidence="5">
    <location>
        <begin position="797"/>
        <end position="813"/>
    </location>
</feature>
<reference evidence="9" key="3">
    <citation type="submission" date="2025-09" db="UniProtKB">
        <authorList>
            <consortium name="Ensembl"/>
        </authorList>
    </citation>
    <scope>IDENTIFICATION</scope>
</reference>
<feature type="domain" description="Helicase C-terminal" evidence="8">
    <location>
        <begin position="508"/>
        <end position="662"/>
    </location>
</feature>
<accession>A0A665X6W6</accession>
<feature type="compositionally biased region" description="Basic and acidic residues" evidence="5">
    <location>
        <begin position="708"/>
        <end position="718"/>
    </location>
</feature>
<dbReference type="SMART" id="SM00487">
    <property type="entry name" value="DEXDc"/>
    <property type="match status" value="1"/>
</dbReference>
<evidence type="ECO:0000256" key="2">
    <source>
        <dbReference type="ARBA" id="ARBA00022801"/>
    </source>
</evidence>
<evidence type="ECO:0000313" key="9">
    <source>
        <dbReference type="Ensembl" id="ENSENLP00000051802.1"/>
    </source>
</evidence>
<keyword evidence="10" id="KW-1185">Reference proteome</keyword>
<gene>
    <name evidence="9" type="primary">ercc6l2</name>
</gene>
<dbReference type="InterPro" id="IPR058052">
    <property type="entry name" value="DEXHc_ERCC6L2"/>
</dbReference>
<dbReference type="InterPro" id="IPR057931">
    <property type="entry name" value="RHH_ERCC6L2"/>
</dbReference>
<feature type="region of interest" description="Disordered" evidence="5">
    <location>
        <begin position="847"/>
        <end position="880"/>
    </location>
</feature>
<dbReference type="InterPro" id="IPR038718">
    <property type="entry name" value="SNF2-like_sf"/>
</dbReference>
<keyword evidence="2" id="KW-0378">Hydrolase</keyword>
<dbReference type="Pfam" id="PF00176">
    <property type="entry name" value="SNF2-rel_dom"/>
    <property type="match status" value="1"/>
</dbReference>
<organism evidence="9 10">
    <name type="scientific">Echeneis naucrates</name>
    <name type="common">Live sharksucker</name>
    <dbReference type="NCBI Taxonomy" id="173247"/>
    <lineage>
        <taxon>Eukaryota</taxon>
        <taxon>Metazoa</taxon>
        <taxon>Chordata</taxon>
        <taxon>Craniata</taxon>
        <taxon>Vertebrata</taxon>
        <taxon>Euteleostomi</taxon>
        <taxon>Actinopterygii</taxon>
        <taxon>Neopterygii</taxon>
        <taxon>Teleostei</taxon>
        <taxon>Neoteleostei</taxon>
        <taxon>Acanthomorphata</taxon>
        <taxon>Carangaria</taxon>
        <taxon>Carangiformes</taxon>
        <taxon>Echeneidae</taxon>
        <taxon>Echeneis</taxon>
    </lineage>
</organism>
<evidence type="ECO:0000256" key="3">
    <source>
        <dbReference type="ARBA" id="ARBA00022806"/>
    </source>
</evidence>
<keyword evidence="3" id="KW-0547">Nucleotide-binding</keyword>
<dbReference type="SMART" id="SM00490">
    <property type="entry name" value="HELICc"/>
    <property type="match status" value="1"/>
</dbReference>
<keyword evidence="4" id="KW-0539">Nucleus</keyword>
<dbReference type="GO" id="GO:0005524">
    <property type="term" value="F:ATP binding"/>
    <property type="evidence" value="ECO:0007669"/>
    <property type="project" value="InterPro"/>
</dbReference>
<dbReference type="Gene3D" id="3.40.50.10810">
    <property type="entry name" value="Tandem AAA-ATPase domain"/>
    <property type="match status" value="1"/>
</dbReference>
<evidence type="ECO:0000256" key="5">
    <source>
        <dbReference type="SAM" id="MobiDB-lite"/>
    </source>
</evidence>
<feature type="region of interest" description="Disordered" evidence="5">
    <location>
        <begin position="781"/>
        <end position="821"/>
    </location>
</feature>
<sequence length="1257" mass="141834">MDSPSAAGKATWHDGDRCLAPNPRDGILQEAKIQRLTSTVHSTETTAWVIFTDHNNDEEEEEEVAVPISKLVRADLNCFTQEKPLFPNSIPDRRLCVPLRLSDVNEDKVPYTINRYLRDYQREGIRFIYSNYIRASGCILGDDMGLGKTVQVIGFLAAMLHKTGTWEDVKNNRPQFLQSQIPSKQITPKKVFLIVAPLSLLYNWKDELDTWGHFQYVVVHGLRKEEELARIKKGRTEIALTTFETLRLCLDQFNNTDWSAVIVDEAHKIKNPSSQITQAMKELKCKIRIGLTGTILQNNLEELWCVMDWAVPGCLGSLGHFKNIFSEPIEQGQRFSATKRALATGRKTVRALVRKISHWFLRRTKALIKEQLPKKDDRVVYCSLTDFQQNVYQTVLDTEDVMLLLRSSEKCDCQSGSTRRRCCYKRNSEGVQIKELYFTYLAILRKVANHVALLQSSAGTSKKQEKYLSAICQMVFQKFPDFVQRCKDEAFEALSDPVYSGKMKVLQKLLKYYLQKRDKVLLFSLSTKLLDVLEHYCMAEGLDYRRLDGTTKSKERVQIVKEFNRSSHINLCLVSTMAGGLGLNFVGANVVVLFDPTWNPANDLQAIDRAYRIGQCRDVTILRLISLGTIEEIIYLRQVYKQQLQCSVFGKECSRRYFEAVQGHSVHKGELFGIKNLFHLQTQGTCLTRKIVEREGRMEAGVMTSSTHTDEEKEENRKGVSVSNSDVLRDPEHRAHVIPIPHSFFFPRLKAKVNDITAGNGPGQMSLLQHGFSTFLERVKETAVSGEEDDSPNTGESHFDTDAEDHGKLRKTECTSTGDINKSSSEVTEAVCLPKLGTKALDVCSASDREGQRNGSGGRQGGAFQSKERTDKFSRDKKSNKFKTAAPTIHCFEGYSDESEDFDLEESKSVLKKGTLHPPRGVQEVVSVHSNHRVVGGSKAEDLISIAAMRDVFERKMYSQLPANHLLGTQEVTSSSLILQADDIVIVSATDSRILPQQQQLEEMAEKFQFRSVHQFVTEILKSSSTQRLAWLRQYYTSLNHPGLANAVTKNFPQSDSRQITLAATSSRSTVKAATKSHTQTGTPQKDVETLSSPDLSHGRSAMLSKPTAQGREREQKSASRTKHTFNGNGESCQTPPAPQQTPSTSSNRSFLKDLIGDTSILDDLFKPKPKRVQQRMQPSKGGCKDFWDILNEGNEERINRLTDPAEVQRVCVNTNLSARNRSREDTKNLWKANENSEPLWLSDTVTATPQTLVARR</sequence>
<dbReference type="InterPro" id="IPR050496">
    <property type="entry name" value="SNF2_RAD54_helicase_repair"/>
</dbReference>
<dbReference type="Pfam" id="PF00271">
    <property type="entry name" value="Helicase_C"/>
    <property type="match status" value="1"/>
</dbReference>
<comment type="subcellular location">
    <subcellularLocation>
        <location evidence="1">Nucleus</location>
    </subcellularLocation>
</comment>
<dbReference type="InterPro" id="IPR001650">
    <property type="entry name" value="Helicase_C-like"/>
</dbReference>
<dbReference type="InterPro" id="IPR049730">
    <property type="entry name" value="SNF2/RAD54-like_C"/>
</dbReference>
<dbReference type="AlphaFoldDB" id="A0A665X6W6"/>